<keyword evidence="2" id="KW-1185">Reference proteome</keyword>
<evidence type="ECO:0000313" key="1">
    <source>
        <dbReference type="EMBL" id="VDM68575.1"/>
    </source>
</evidence>
<dbReference type="EMBL" id="UYYB01009259">
    <property type="protein sequence ID" value="VDM68575.1"/>
    <property type="molecule type" value="Genomic_DNA"/>
</dbReference>
<organism evidence="1 2">
    <name type="scientific">Strongylus vulgaris</name>
    <name type="common">Blood worm</name>
    <dbReference type="NCBI Taxonomy" id="40348"/>
    <lineage>
        <taxon>Eukaryota</taxon>
        <taxon>Metazoa</taxon>
        <taxon>Ecdysozoa</taxon>
        <taxon>Nematoda</taxon>
        <taxon>Chromadorea</taxon>
        <taxon>Rhabditida</taxon>
        <taxon>Rhabditina</taxon>
        <taxon>Rhabditomorpha</taxon>
        <taxon>Strongyloidea</taxon>
        <taxon>Strongylidae</taxon>
        <taxon>Strongylus</taxon>
    </lineage>
</organism>
<evidence type="ECO:0000313" key="2">
    <source>
        <dbReference type="Proteomes" id="UP000270094"/>
    </source>
</evidence>
<sequence>MTTRSFLVGIAVANIAFLRDVLKSRSDLARFADSPIEKLLSESDVQRFVLQELNRTGKEKGLQSIELIKSIHLIPEVSNVPSID</sequence>
<proteinExistence type="predicted"/>
<accession>A0A3P7KB95</accession>
<dbReference type="Proteomes" id="UP000270094">
    <property type="component" value="Unassembled WGS sequence"/>
</dbReference>
<dbReference type="AlphaFoldDB" id="A0A3P7KB95"/>
<name>A0A3P7KB95_STRVU</name>
<gene>
    <name evidence="1" type="ORF">SVUK_LOCUS3573</name>
</gene>
<reference evidence="1 2" key="1">
    <citation type="submission" date="2018-11" db="EMBL/GenBank/DDBJ databases">
        <authorList>
            <consortium name="Pathogen Informatics"/>
        </authorList>
    </citation>
    <scope>NUCLEOTIDE SEQUENCE [LARGE SCALE GENOMIC DNA]</scope>
</reference>
<dbReference type="OrthoDB" id="1700726at2759"/>
<protein>
    <submittedName>
        <fullName evidence="1">Uncharacterized protein</fullName>
    </submittedName>
</protein>